<gene>
    <name evidence="1" type="ORF">SCLAV_2150</name>
</gene>
<dbReference type="Proteomes" id="UP000002357">
    <property type="component" value="Chromosome"/>
</dbReference>
<proteinExistence type="predicted"/>
<dbReference type="AlphaFoldDB" id="E2Q699"/>
<sequence length="56" mass="6291">MSQPHGVIPPDLGTQGLGRIGLRNYNRIFLDRVGHIGRRGHQRRGMVWFVAHGDTS</sequence>
<dbReference type="EMBL" id="CM000913">
    <property type="protein sequence ID" value="EFG07223.1"/>
    <property type="molecule type" value="Genomic_DNA"/>
</dbReference>
<keyword evidence="2" id="KW-1185">Reference proteome</keyword>
<organism evidence="1 2">
    <name type="scientific">Streptomyces clavuligerus</name>
    <dbReference type="NCBI Taxonomy" id="1901"/>
    <lineage>
        <taxon>Bacteria</taxon>
        <taxon>Bacillati</taxon>
        <taxon>Actinomycetota</taxon>
        <taxon>Actinomycetes</taxon>
        <taxon>Kitasatosporales</taxon>
        <taxon>Streptomycetaceae</taxon>
        <taxon>Streptomyces</taxon>
    </lineage>
</organism>
<evidence type="ECO:0000313" key="1">
    <source>
        <dbReference type="EMBL" id="EFG07223.1"/>
    </source>
</evidence>
<name>E2Q699_STRCL</name>
<accession>E2Q699</accession>
<evidence type="ECO:0000313" key="2">
    <source>
        <dbReference type="Proteomes" id="UP000002357"/>
    </source>
</evidence>
<protein>
    <submittedName>
        <fullName evidence="1">Uncharacterized protein</fullName>
    </submittedName>
</protein>
<reference evidence="1 2" key="1">
    <citation type="journal article" date="2010" name="Genome Biol. Evol.">
        <title>The sequence of a 1.8-mb bacterial linear plasmid reveals a rich evolutionary reservoir of secondary metabolic pathways.</title>
        <authorList>
            <person name="Medema M.H."/>
            <person name="Trefzer A."/>
            <person name="Kovalchuk A."/>
            <person name="van den Berg M."/>
            <person name="Mueller U."/>
            <person name="Heijne W."/>
            <person name="Wu L."/>
            <person name="Alam M.T."/>
            <person name="Ronning C.M."/>
            <person name="Nierman W.C."/>
            <person name="Bovenberg R.A.L."/>
            <person name="Breitling R."/>
            <person name="Takano E."/>
        </authorList>
    </citation>
    <scope>NUCLEOTIDE SEQUENCE [LARGE SCALE GENOMIC DNA]</scope>
    <source>
        <strain evidence="2">ATCC 27064 / DSM 738 / JCM 4710 / NBRC 13307 / NCIMB 12785 / NRRL 3585 / VKM Ac-602</strain>
    </source>
</reference>